<feature type="transmembrane region" description="Helical" evidence="10">
    <location>
        <begin position="255"/>
        <end position="276"/>
    </location>
</feature>
<dbReference type="InterPro" id="IPR050186">
    <property type="entry name" value="TPT_transporter"/>
</dbReference>
<dbReference type="Pfam" id="PF00320">
    <property type="entry name" value="GATA"/>
    <property type="match status" value="1"/>
</dbReference>
<evidence type="ECO:0000256" key="9">
    <source>
        <dbReference type="SAM" id="MobiDB-lite"/>
    </source>
</evidence>
<evidence type="ECO:0000256" key="8">
    <source>
        <dbReference type="PROSITE-ProRule" id="PRU00094"/>
    </source>
</evidence>
<keyword evidence="6 10" id="KW-0472">Membrane</keyword>
<keyword evidence="7" id="KW-0804">Transcription</keyword>
<keyword evidence="8" id="KW-0863">Zinc-finger</keyword>
<dbReference type="PROSITE" id="PS50114">
    <property type="entry name" value="GATA_ZN_FINGER_2"/>
    <property type="match status" value="1"/>
</dbReference>
<keyword evidence="5" id="KW-0238">DNA-binding</keyword>
<feature type="transmembrane region" description="Helical" evidence="10">
    <location>
        <begin position="150"/>
        <end position="170"/>
    </location>
</feature>
<evidence type="ECO:0000313" key="13">
    <source>
        <dbReference type="Proteomes" id="UP001291926"/>
    </source>
</evidence>
<evidence type="ECO:0000256" key="3">
    <source>
        <dbReference type="ARBA" id="ARBA00022989"/>
    </source>
</evidence>
<dbReference type="Proteomes" id="UP001291926">
    <property type="component" value="Unassembled WGS sequence"/>
</dbReference>
<dbReference type="SUPFAM" id="SSF57716">
    <property type="entry name" value="Glucocorticoid receptor-like (DNA-binding domain)"/>
    <property type="match status" value="1"/>
</dbReference>
<keyword evidence="2 10" id="KW-0812">Transmembrane</keyword>
<evidence type="ECO:0000256" key="6">
    <source>
        <dbReference type="ARBA" id="ARBA00023136"/>
    </source>
</evidence>
<evidence type="ECO:0000259" key="11">
    <source>
        <dbReference type="PROSITE" id="PS50114"/>
    </source>
</evidence>
<accession>A0ABR0CID8</accession>
<feature type="domain" description="GATA-type" evidence="11">
    <location>
        <begin position="353"/>
        <end position="401"/>
    </location>
</feature>
<keyword evidence="8" id="KW-0862">Zinc</keyword>
<evidence type="ECO:0000256" key="1">
    <source>
        <dbReference type="ARBA" id="ARBA00004141"/>
    </source>
</evidence>
<evidence type="ECO:0000256" key="10">
    <source>
        <dbReference type="SAM" id="Phobius"/>
    </source>
</evidence>
<keyword evidence="8" id="KW-0479">Metal-binding</keyword>
<feature type="compositionally biased region" description="Basic and acidic residues" evidence="9">
    <location>
        <begin position="392"/>
        <end position="401"/>
    </location>
</feature>
<evidence type="ECO:0000313" key="12">
    <source>
        <dbReference type="EMBL" id="KAK4476722.1"/>
    </source>
</evidence>
<keyword evidence="3 10" id="KW-1133">Transmembrane helix</keyword>
<feature type="region of interest" description="Disordered" evidence="9">
    <location>
        <begin position="384"/>
        <end position="405"/>
    </location>
</feature>
<feature type="transmembrane region" description="Helical" evidence="10">
    <location>
        <begin position="73"/>
        <end position="92"/>
    </location>
</feature>
<gene>
    <name evidence="12" type="ORF">RD792_015882</name>
</gene>
<sequence length="460" mass="50319">MSNQYYATSSLVIGYALCSSLLAVINKFAITKFNYPGLLTALQYFTSALGVYILGKLGFLNHDPFTLQTAKKFLPAAFVFYLAIFTNTNLLRHANVDTFIVFRSMTPLLVAVADTAFRKQPCPSKLTFLSLLVILGCAVGYVATDYEFTLTAYSWAFAYLVTITTEMVYIKHMVTSLGLNTWGFVFYNNLLSLMMAPVFWIATGEYVDVFAALASSSGTGGDLFEPVAFFAVSLSCVFGLLISFFGFAARKAVSATAFTVTGVVNKFLTVAINVMIWDKHATPIGLVCLILTIAGGVLYQQSVTGGVVNAANQPDSGVSKDVDDETDKDDEKVISGKEEGLSSTEQVENRKCCSYCKTTKTPLWRSGPSGPKSLCNACGIRYRKKSPSPPSPEEKKGKNGKSESVNKLSEELKVNLMKMPLEKRLSHFVKKKKQRSPRRWGEVERAALLLMALSCGAIFA</sequence>
<feature type="region of interest" description="Disordered" evidence="9">
    <location>
        <begin position="314"/>
        <end position="342"/>
    </location>
</feature>
<organism evidence="12 13">
    <name type="scientific">Penstemon davidsonii</name>
    <dbReference type="NCBI Taxonomy" id="160366"/>
    <lineage>
        <taxon>Eukaryota</taxon>
        <taxon>Viridiplantae</taxon>
        <taxon>Streptophyta</taxon>
        <taxon>Embryophyta</taxon>
        <taxon>Tracheophyta</taxon>
        <taxon>Spermatophyta</taxon>
        <taxon>Magnoliopsida</taxon>
        <taxon>eudicotyledons</taxon>
        <taxon>Gunneridae</taxon>
        <taxon>Pentapetalae</taxon>
        <taxon>asterids</taxon>
        <taxon>lamiids</taxon>
        <taxon>Lamiales</taxon>
        <taxon>Plantaginaceae</taxon>
        <taxon>Cheloneae</taxon>
        <taxon>Penstemon</taxon>
    </lineage>
</organism>
<feature type="transmembrane region" description="Helical" evidence="10">
    <location>
        <begin position="126"/>
        <end position="144"/>
    </location>
</feature>
<dbReference type="InterPro" id="IPR013088">
    <property type="entry name" value="Znf_NHR/GATA"/>
</dbReference>
<feature type="compositionally biased region" description="Basic and acidic residues" evidence="9">
    <location>
        <begin position="329"/>
        <end position="340"/>
    </location>
</feature>
<keyword evidence="13" id="KW-1185">Reference proteome</keyword>
<evidence type="ECO:0000256" key="7">
    <source>
        <dbReference type="ARBA" id="ARBA00023163"/>
    </source>
</evidence>
<evidence type="ECO:0000256" key="4">
    <source>
        <dbReference type="ARBA" id="ARBA00023015"/>
    </source>
</evidence>
<comment type="subcellular location">
    <subcellularLocation>
        <location evidence="1">Membrane</location>
        <topology evidence="1">Multi-pass membrane protein</topology>
    </subcellularLocation>
</comment>
<feature type="transmembrane region" description="Helical" evidence="10">
    <location>
        <begin position="42"/>
        <end position="61"/>
    </location>
</feature>
<protein>
    <recommendedName>
        <fullName evidence="11">GATA-type domain-containing protein</fullName>
    </recommendedName>
</protein>
<evidence type="ECO:0000256" key="5">
    <source>
        <dbReference type="ARBA" id="ARBA00023125"/>
    </source>
</evidence>
<dbReference type="InterPro" id="IPR004853">
    <property type="entry name" value="Sugar_P_trans_dom"/>
</dbReference>
<reference evidence="12 13" key="1">
    <citation type="journal article" date="2023" name="bioRxiv">
        <title>Genome report: Whole genome sequence and annotation of Penstemon davidsonii.</title>
        <authorList>
            <person name="Ostevik K.L."/>
            <person name="Alabady M."/>
            <person name="Zhang M."/>
            <person name="Rausher M.D."/>
        </authorList>
    </citation>
    <scope>NUCLEOTIDE SEQUENCE [LARGE SCALE GENOMIC DNA]</scope>
    <source>
        <strain evidence="12">DNT005</strain>
        <tissue evidence="12">Whole leaf</tissue>
    </source>
</reference>
<proteinExistence type="predicted"/>
<feature type="transmembrane region" description="Helical" evidence="10">
    <location>
        <begin position="223"/>
        <end position="248"/>
    </location>
</feature>
<dbReference type="Pfam" id="PF03151">
    <property type="entry name" value="TPT"/>
    <property type="match status" value="1"/>
</dbReference>
<dbReference type="EMBL" id="JAYDYQ010002688">
    <property type="protein sequence ID" value="KAK4476722.1"/>
    <property type="molecule type" value="Genomic_DNA"/>
</dbReference>
<feature type="transmembrane region" description="Helical" evidence="10">
    <location>
        <begin position="182"/>
        <end position="203"/>
    </location>
</feature>
<feature type="transmembrane region" description="Helical" evidence="10">
    <location>
        <begin position="12"/>
        <end position="30"/>
    </location>
</feature>
<dbReference type="SMART" id="SM00401">
    <property type="entry name" value="ZnF_GATA"/>
    <property type="match status" value="1"/>
</dbReference>
<name>A0ABR0CID8_9LAMI</name>
<dbReference type="Gene3D" id="3.30.50.10">
    <property type="entry name" value="Erythroid Transcription Factor GATA-1, subunit A"/>
    <property type="match status" value="1"/>
</dbReference>
<dbReference type="CDD" id="cd00202">
    <property type="entry name" value="ZnF_GATA"/>
    <property type="match status" value="1"/>
</dbReference>
<keyword evidence="4" id="KW-0805">Transcription regulation</keyword>
<dbReference type="PANTHER" id="PTHR11132">
    <property type="entry name" value="SOLUTE CARRIER FAMILY 35"/>
    <property type="match status" value="1"/>
</dbReference>
<evidence type="ECO:0000256" key="2">
    <source>
        <dbReference type="ARBA" id="ARBA00022692"/>
    </source>
</evidence>
<dbReference type="InterPro" id="IPR000679">
    <property type="entry name" value="Znf_GATA"/>
</dbReference>
<feature type="transmembrane region" description="Helical" evidence="10">
    <location>
        <begin position="282"/>
        <end position="299"/>
    </location>
</feature>
<comment type="caution">
    <text evidence="12">The sequence shown here is derived from an EMBL/GenBank/DDBJ whole genome shotgun (WGS) entry which is preliminary data.</text>
</comment>